<feature type="region of interest" description="Disordered" evidence="1">
    <location>
        <begin position="1"/>
        <end position="28"/>
    </location>
</feature>
<feature type="transmembrane region" description="Helical" evidence="2">
    <location>
        <begin position="118"/>
        <end position="142"/>
    </location>
</feature>
<accession>A0A6H9WTG3</accession>
<feature type="compositionally biased region" description="Gly residues" evidence="1">
    <location>
        <begin position="1"/>
        <end position="11"/>
    </location>
</feature>
<keyword evidence="2" id="KW-1133">Transmembrane helix</keyword>
<dbReference type="InterPro" id="IPR046231">
    <property type="entry name" value="DUF6264"/>
</dbReference>
<dbReference type="OrthoDB" id="5119556at2"/>
<gene>
    <name evidence="3" type="ORF">F8O04_05510</name>
</gene>
<organism evidence="3 4">
    <name type="scientific">Pseudoclavibacter endophyticus</name>
    <dbReference type="NCBI Taxonomy" id="1778590"/>
    <lineage>
        <taxon>Bacteria</taxon>
        <taxon>Bacillati</taxon>
        <taxon>Actinomycetota</taxon>
        <taxon>Actinomycetes</taxon>
        <taxon>Micrococcales</taxon>
        <taxon>Microbacteriaceae</taxon>
        <taxon>Pseudoclavibacter</taxon>
    </lineage>
</organism>
<evidence type="ECO:0000313" key="4">
    <source>
        <dbReference type="Proteomes" id="UP000431744"/>
    </source>
</evidence>
<keyword evidence="2" id="KW-0472">Membrane</keyword>
<evidence type="ECO:0000256" key="1">
    <source>
        <dbReference type="SAM" id="MobiDB-lite"/>
    </source>
</evidence>
<evidence type="ECO:0000313" key="3">
    <source>
        <dbReference type="EMBL" id="KAB1649694.1"/>
    </source>
</evidence>
<keyword evidence="4" id="KW-1185">Reference proteome</keyword>
<comment type="caution">
    <text evidence="3">The sequence shown here is derived from an EMBL/GenBank/DDBJ whole genome shotgun (WGS) entry which is preliminary data.</text>
</comment>
<reference evidence="3 4" key="1">
    <citation type="submission" date="2019-09" db="EMBL/GenBank/DDBJ databases">
        <title>Phylogeny of genus Pseudoclavibacter and closely related genus.</title>
        <authorList>
            <person name="Li Y."/>
        </authorList>
    </citation>
    <scope>NUCLEOTIDE SEQUENCE [LARGE SCALE GENOMIC DNA]</scope>
    <source>
        <strain evidence="3 4">EGI 60007</strain>
    </source>
</reference>
<protein>
    <submittedName>
        <fullName evidence="3">Uncharacterized protein</fullName>
    </submittedName>
</protein>
<keyword evidence="2" id="KW-0812">Transmembrane</keyword>
<dbReference type="RefSeq" id="WP_158028281.1">
    <property type="nucleotide sequence ID" value="NZ_BMHG01000001.1"/>
</dbReference>
<dbReference type="EMBL" id="WBJY01000001">
    <property type="protein sequence ID" value="KAB1649694.1"/>
    <property type="molecule type" value="Genomic_DNA"/>
</dbReference>
<dbReference type="AlphaFoldDB" id="A0A6H9WTG3"/>
<dbReference type="Proteomes" id="UP000431744">
    <property type="component" value="Unassembled WGS sequence"/>
</dbReference>
<dbReference type="Pfam" id="PF19779">
    <property type="entry name" value="DUF6264"/>
    <property type="match status" value="1"/>
</dbReference>
<proteinExistence type="predicted"/>
<name>A0A6H9WTG3_9MICO</name>
<sequence length="158" mass="16990">MTSGPAGGGDPGRPPESPPNSDEQQKQLREARRRVDKIYGIGLLVFGMLATIVNMTFFTENALAQQFAALFDEYGIATYARPAGLTTLSLVGIIGHPVIYAITLYITLIVWRRDRIAAWIPVVGAVVAMLFTVALMLIGVALHPELLQAAMTAPSPTP</sequence>
<evidence type="ECO:0000256" key="2">
    <source>
        <dbReference type="SAM" id="Phobius"/>
    </source>
</evidence>
<feature type="transmembrane region" description="Helical" evidence="2">
    <location>
        <begin position="88"/>
        <end position="111"/>
    </location>
</feature>
<feature type="transmembrane region" description="Helical" evidence="2">
    <location>
        <begin position="38"/>
        <end position="58"/>
    </location>
</feature>